<protein>
    <submittedName>
        <fullName evidence="1">Type II toxin-antitoxin system HigB family toxin</fullName>
    </submittedName>
</protein>
<evidence type="ECO:0000313" key="1">
    <source>
        <dbReference type="EMBL" id="QRR01037.1"/>
    </source>
</evidence>
<organism evidence="1 2">
    <name type="scientific">Dyadobacter sandarakinus</name>
    <dbReference type="NCBI Taxonomy" id="2747268"/>
    <lineage>
        <taxon>Bacteria</taxon>
        <taxon>Pseudomonadati</taxon>
        <taxon>Bacteroidota</taxon>
        <taxon>Cytophagia</taxon>
        <taxon>Cytophagales</taxon>
        <taxon>Spirosomataceae</taxon>
        <taxon>Dyadobacter</taxon>
    </lineage>
</organism>
<dbReference type="Proteomes" id="UP000612680">
    <property type="component" value="Chromosome"/>
</dbReference>
<reference evidence="1 2" key="1">
    <citation type="submission" date="2020-06" db="EMBL/GenBank/DDBJ databases">
        <title>Dyadobacter sandarakinus sp. nov., isolated from the soil of the Arctic Yellow River Station.</title>
        <authorList>
            <person name="Zhang Y."/>
            <person name="Peng F."/>
        </authorList>
    </citation>
    <scope>NUCLEOTIDE SEQUENCE [LARGE SCALE GENOMIC DNA]</scope>
    <source>
        <strain evidence="1 2">Q3-56</strain>
    </source>
</reference>
<keyword evidence="2" id="KW-1185">Reference proteome</keyword>
<sequence length="98" mass="11703">MQRIFVKGALRSYWEQHPDLEQYLKIWYETTLKADWKSPADVKETFANASILRSGRVVFNVRGNSHRLVARINFEKQWIFVRFTGTHKEYDRINANTI</sequence>
<dbReference type="Pfam" id="PF09907">
    <property type="entry name" value="HigB_toxin"/>
    <property type="match status" value="1"/>
</dbReference>
<accession>A0ABX7I4N6</accession>
<dbReference type="EMBL" id="CP056775">
    <property type="protein sequence ID" value="QRR01037.1"/>
    <property type="molecule type" value="Genomic_DNA"/>
</dbReference>
<name>A0ABX7I4N6_9BACT</name>
<evidence type="ECO:0000313" key="2">
    <source>
        <dbReference type="Proteomes" id="UP000612680"/>
    </source>
</evidence>
<dbReference type="InterPro" id="IPR018669">
    <property type="entry name" value="Toxin_HigB"/>
</dbReference>
<proteinExistence type="predicted"/>
<dbReference type="RefSeq" id="WP_204662946.1">
    <property type="nucleotide sequence ID" value="NZ_CP056775.1"/>
</dbReference>
<gene>
    <name evidence="1" type="ORF">HWI92_09040</name>
</gene>